<comment type="caution">
    <text evidence="5">The sequence shown here is derived from an EMBL/GenBank/DDBJ whole genome shotgun (WGS) entry which is preliminary data.</text>
</comment>
<name>A0ABN1JHR4_9BURK</name>
<protein>
    <recommendedName>
        <fullName evidence="4">Response regulatory domain-containing protein</fullName>
    </recommendedName>
</protein>
<evidence type="ECO:0000256" key="2">
    <source>
        <dbReference type="PROSITE-ProRule" id="PRU00169"/>
    </source>
</evidence>
<dbReference type="Pfam" id="PF00072">
    <property type="entry name" value="Response_reg"/>
    <property type="match status" value="1"/>
</dbReference>
<reference evidence="5 6" key="1">
    <citation type="journal article" date="2019" name="Int. J. Syst. Evol. Microbiol.">
        <title>The Global Catalogue of Microorganisms (GCM) 10K type strain sequencing project: providing services to taxonomists for standard genome sequencing and annotation.</title>
        <authorList>
            <consortium name="The Broad Institute Genomics Platform"/>
            <consortium name="The Broad Institute Genome Sequencing Center for Infectious Disease"/>
            <person name="Wu L."/>
            <person name="Ma J."/>
        </authorList>
    </citation>
    <scope>NUCLEOTIDE SEQUENCE [LARGE SCALE GENOMIC DNA]</scope>
    <source>
        <strain evidence="5 6">JCM 15503</strain>
    </source>
</reference>
<dbReference type="Gene3D" id="3.40.50.2300">
    <property type="match status" value="1"/>
</dbReference>
<feature type="domain" description="Response regulatory" evidence="4">
    <location>
        <begin position="24"/>
        <end position="142"/>
    </location>
</feature>
<dbReference type="Proteomes" id="UP001500279">
    <property type="component" value="Unassembled WGS sequence"/>
</dbReference>
<evidence type="ECO:0000259" key="4">
    <source>
        <dbReference type="PROSITE" id="PS50110"/>
    </source>
</evidence>
<evidence type="ECO:0000256" key="1">
    <source>
        <dbReference type="ARBA" id="ARBA00022553"/>
    </source>
</evidence>
<keyword evidence="6" id="KW-1185">Reference proteome</keyword>
<dbReference type="SUPFAM" id="SSF52172">
    <property type="entry name" value="CheY-like"/>
    <property type="match status" value="1"/>
</dbReference>
<dbReference type="PANTHER" id="PTHR44591">
    <property type="entry name" value="STRESS RESPONSE REGULATOR PROTEIN 1"/>
    <property type="match status" value="1"/>
</dbReference>
<feature type="modified residue" description="4-aspartylphosphate" evidence="2">
    <location>
        <position position="73"/>
    </location>
</feature>
<dbReference type="PANTHER" id="PTHR44591:SF3">
    <property type="entry name" value="RESPONSE REGULATORY DOMAIN-CONTAINING PROTEIN"/>
    <property type="match status" value="1"/>
</dbReference>
<organism evidence="5 6">
    <name type="scientific">Ideonella azotifigens</name>
    <dbReference type="NCBI Taxonomy" id="513160"/>
    <lineage>
        <taxon>Bacteria</taxon>
        <taxon>Pseudomonadati</taxon>
        <taxon>Pseudomonadota</taxon>
        <taxon>Betaproteobacteria</taxon>
        <taxon>Burkholderiales</taxon>
        <taxon>Sphaerotilaceae</taxon>
        <taxon>Ideonella</taxon>
    </lineage>
</organism>
<sequence length="146" mass="15122">MSTMSQAPQGPDTPEAQPATGGPHVLIVDDGLDAAELLGELLAFEGYQPHLAHLAADGLALAQAMPMAVALIDLSLPDQPGSELARELRARATAAQPAPLLIAVSGHDRLGPYAAQIEACFDHFLQKPVDIDALLALLPPPGRAGE</sequence>
<keyword evidence="1 2" id="KW-0597">Phosphoprotein</keyword>
<evidence type="ECO:0000313" key="5">
    <source>
        <dbReference type="EMBL" id="GAA0740107.1"/>
    </source>
</evidence>
<gene>
    <name evidence="5" type="ORF">GCM10009107_01420</name>
</gene>
<dbReference type="SMART" id="SM00448">
    <property type="entry name" value="REC"/>
    <property type="match status" value="1"/>
</dbReference>
<dbReference type="EMBL" id="BAAAEW010000002">
    <property type="protein sequence ID" value="GAA0740107.1"/>
    <property type="molecule type" value="Genomic_DNA"/>
</dbReference>
<dbReference type="InterPro" id="IPR011006">
    <property type="entry name" value="CheY-like_superfamily"/>
</dbReference>
<dbReference type="InterPro" id="IPR050595">
    <property type="entry name" value="Bact_response_regulator"/>
</dbReference>
<dbReference type="InterPro" id="IPR001789">
    <property type="entry name" value="Sig_transdc_resp-reg_receiver"/>
</dbReference>
<feature type="region of interest" description="Disordered" evidence="3">
    <location>
        <begin position="1"/>
        <end position="24"/>
    </location>
</feature>
<dbReference type="RefSeq" id="WP_231012765.1">
    <property type="nucleotide sequence ID" value="NZ_BAAAEW010000002.1"/>
</dbReference>
<accession>A0ABN1JHR4</accession>
<evidence type="ECO:0000256" key="3">
    <source>
        <dbReference type="SAM" id="MobiDB-lite"/>
    </source>
</evidence>
<dbReference type="PROSITE" id="PS50110">
    <property type="entry name" value="RESPONSE_REGULATORY"/>
    <property type="match status" value="1"/>
</dbReference>
<proteinExistence type="predicted"/>
<evidence type="ECO:0000313" key="6">
    <source>
        <dbReference type="Proteomes" id="UP001500279"/>
    </source>
</evidence>